<comment type="caution">
    <text evidence="1">The sequence shown here is derived from an EMBL/GenBank/DDBJ whole genome shotgun (WGS) entry which is preliminary data.</text>
</comment>
<keyword evidence="2" id="KW-1185">Reference proteome</keyword>
<dbReference type="Proteomes" id="UP000606786">
    <property type="component" value="Unassembled WGS sequence"/>
</dbReference>
<gene>
    <name evidence="1" type="ORF">CCAP1982_LOCUS8405</name>
</gene>
<name>A0A811UPU2_CERCA</name>
<evidence type="ECO:0000313" key="1">
    <source>
        <dbReference type="EMBL" id="CAD6999895.1"/>
    </source>
</evidence>
<evidence type="ECO:0000313" key="2">
    <source>
        <dbReference type="Proteomes" id="UP000606786"/>
    </source>
</evidence>
<reference evidence="1" key="1">
    <citation type="submission" date="2020-11" db="EMBL/GenBank/DDBJ databases">
        <authorList>
            <person name="Whitehead M."/>
        </authorList>
    </citation>
    <scope>NUCLEOTIDE SEQUENCE</scope>
    <source>
        <strain evidence="1">EGII</strain>
    </source>
</reference>
<accession>A0A811UPU2</accession>
<protein>
    <submittedName>
        <fullName evidence="1">(Mediterranean fruit fly) hypothetical protein</fullName>
    </submittedName>
</protein>
<sequence length="86" mass="9585">MCKRSSNKSMLHAINAKRMRSQTYNAATIADALATLGGNKLRVCTKPDLLFLKTLHRFTVFLIKRMRVGTAFSRPTAMLNSIQVTG</sequence>
<dbReference type="AlphaFoldDB" id="A0A811UPU2"/>
<dbReference type="EMBL" id="CAJHJT010000012">
    <property type="protein sequence ID" value="CAD6999895.1"/>
    <property type="molecule type" value="Genomic_DNA"/>
</dbReference>
<organism evidence="1 2">
    <name type="scientific">Ceratitis capitata</name>
    <name type="common">Mediterranean fruit fly</name>
    <name type="synonym">Tephritis capitata</name>
    <dbReference type="NCBI Taxonomy" id="7213"/>
    <lineage>
        <taxon>Eukaryota</taxon>
        <taxon>Metazoa</taxon>
        <taxon>Ecdysozoa</taxon>
        <taxon>Arthropoda</taxon>
        <taxon>Hexapoda</taxon>
        <taxon>Insecta</taxon>
        <taxon>Pterygota</taxon>
        <taxon>Neoptera</taxon>
        <taxon>Endopterygota</taxon>
        <taxon>Diptera</taxon>
        <taxon>Brachycera</taxon>
        <taxon>Muscomorpha</taxon>
        <taxon>Tephritoidea</taxon>
        <taxon>Tephritidae</taxon>
        <taxon>Ceratitis</taxon>
        <taxon>Ceratitis</taxon>
    </lineage>
</organism>
<proteinExistence type="predicted"/>